<comment type="catalytic activity">
    <reaction evidence="4">
        <text>a 1-acyl-sn-glycero-3-phosphate + an acyl-CoA = a 1,2-diacyl-sn-glycero-3-phosphate + CoA</text>
        <dbReference type="Rhea" id="RHEA:19709"/>
        <dbReference type="ChEBI" id="CHEBI:57287"/>
        <dbReference type="ChEBI" id="CHEBI:57970"/>
        <dbReference type="ChEBI" id="CHEBI:58342"/>
        <dbReference type="ChEBI" id="CHEBI:58608"/>
        <dbReference type="EC" id="2.3.1.51"/>
    </reaction>
</comment>
<dbReference type="Proteomes" id="UP000045545">
    <property type="component" value="Unassembled WGS sequence"/>
</dbReference>
<keyword evidence="4" id="KW-0444">Lipid biosynthesis</keyword>
<dbReference type="InterPro" id="IPR004552">
    <property type="entry name" value="AGP_acyltrans"/>
</dbReference>
<dbReference type="STRING" id="690567.802"/>
<feature type="domain" description="Phospholipid/glycerol acyltransferase" evidence="5">
    <location>
        <begin position="33"/>
        <end position="145"/>
    </location>
</feature>
<evidence type="ECO:0000256" key="4">
    <source>
        <dbReference type="RuleBase" id="RU361267"/>
    </source>
</evidence>
<evidence type="ECO:0000259" key="5">
    <source>
        <dbReference type="SMART" id="SM00563"/>
    </source>
</evidence>
<sequence length="196" mass="22079">MFYKTARAIFRFVFIILGLKVEGHENIPREGPLILASNHVSNWDPVMVALAVNRPVHFMAKAELFNYNILGKLLIKLHAFPVRRGSGDRQAIRHALRVLEQGHVLGIFPEGARNREDQNITAQSGTAMIALRSKVNVVPVACIGTGRIIPVGWLRPLVVRIGEPISLDEYRDQKVNSSNLEKLNTEIEDKIIRLLY</sequence>
<dbReference type="PANTHER" id="PTHR10434">
    <property type="entry name" value="1-ACYL-SN-GLYCEROL-3-PHOSPHATE ACYLTRANSFERASE"/>
    <property type="match status" value="1"/>
</dbReference>
<keyword evidence="3 4" id="KW-0012">Acyltransferase</keyword>
<dbReference type="NCBIfam" id="TIGR00530">
    <property type="entry name" value="AGP_acyltrn"/>
    <property type="match status" value="1"/>
</dbReference>
<dbReference type="PANTHER" id="PTHR10434:SF11">
    <property type="entry name" value="1-ACYL-SN-GLYCEROL-3-PHOSPHATE ACYLTRANSFERASE"/>
    <property type="match status" value="1"/>
</dbReference>
<keyword evidence="7" id="KW-1185">Reference proteome</keyword>
<accession>A0A0E4C833</accession>
<dbReference type="InterPro" id="IPR002123">
    <property type="entry name" value="Plipid/glycerol_acylTrfase"/>
</dbReference>
<name>A0A0E4C833_9FIRM</name>
<keyword evidence="4" id="KW-0443">Lipid metabolism</keyword>
<dbReference type="AlphaFoldDB" id="A0A0E4C833"/>
<comment type="similarity">
    <text evidence="1 4">Belongs to the 1-acyl-sn-glycerol-3-phosphate acyltransferase family.</text>
</comment>
<evidence type="ECO:0000313" key="7">
    <source>
        <dbReference type="Proteomes" id="UP000045545"/>
    </source>
</evidence>
<evidence type="ECO:0000256" key="2">
    <source>
        <dbReference type="ARBA" id="ARBA00022679"/>
    </source>
</evidence>
<keyword evidence="4" id="KW-0594">Phospholipid biosynthesis</keyword>
<dbReference type="GO" id="GO:0003841">
    <property type="term" value="F:1-acylglycerol-3-phosphate O-acyltransferase activity"/>
    <property type="evidence" value="ECO:0007669"/>
    <property type="project" value="UniProtKB-UniRule"/>
</dbReference>
<dbReference type="OrthoDB" id="9803035at2"/>
<evidence type="ECO:0000256" key="1">
    <source>
        <dbReference type="ARBA" id="ARBA00008655"/>
    </source>
</evidence>
<dbReference type="SMART" id="SM00563">
    <property type="entry name" value="PlsC"/>
    <property type="match status" value="1"/>
</dbReference>
<dbReference type="Pfam" id="PF01553">
    <property type="entry name" value="Acyltransferase"/>
    <property type="match status" value="1"/>
</dbReference>
<dbReference type="RefSeq" id="WP_046496075.1">
    <property type="nucleotide sequence ID" value="NZ_CGIH01000010.1"/>
</dbReference>
<comment type="domain">
    <text evidence="4">The HXXXXD motif is essential for acyltransferase activity and may constitute the binding site for the phosphate moiety of the glycerol-3-phosphate.</text>
</comment>
<dbReference type="CDD" id="cd07989">
    <property type="entry name" value="LPLAT_AGPAT-like"/>
    <property type="match status" value="1"/>
</dbReference>
<dbReference type="GO" id="GO:0016020">
    <property type="term" value="C:membrane"/>
    <property type="evidence" value="ECO:0007669"/>
    <property type="project" value="InterPro"/>
</dbReference>
<keyword evidence="4" id="KW-1208">Phospholipid metabolism</keyword>
<dbReference type="EMBL" id="CGIH01000010">
    <property type="protein sequence ID" value="CFX21567.1"/>
    <property type="molecule type" value="Genomic_DNA"/>
</dbReference>
<evidence type="ECO:0000313" key="6">
    <source>
        <dbReference type="EMBL" id="CFX21567.1"/>
    </source>
</evidence>
<dbReference type="EC" id="2.3.1.51" evidence="4"/>
<dbReference type="GO" id="GO:0006654">
    <property type="term" value="P:phosphatidic acid biosynthetic process"/>
    <property type="evidence" value="ECO:0007669"/>
    <property type="project" value="TreeGrafter"/>
</dbReference>
<reference evidence="6 7" key="1">
    <citation type="submission" date="2015-03" db="EMBL/GenBank/DDBJ databases">
        <authorList>
            <person name="Murphy D."/>
        </authorList>
    </citation>
    <scope>NUCLEOTIDE SEQUENCE [LARGE SCALE GENOMIC DNA]</scope>
    <source>
        <strain evidence="6 7">OL-4</strain>
    </source>
</reference>
<evidence type="ECO:0000256" key="3">
    <source>
        <dbReference type="ARBA" id="ARBA00023315"/>
    </source>
</evidence>
<proteinExistence type="inferred from homology"/>
<gene>
    <name evidence="6" type="ORF">802</name>
</gene>
<organism evidence="6 7">
    <name type="scientific">Syntrophomonas zehnderi OL-4</name>
    <dbReference type="NCBI Taxonomy" id="690567"/>
    <lineage>
        <taxon>Bacteria</taxon>
        <taxon>Bacillati</taxon>
        <taxon>Bacillota</taxon>
        <taxon>Clostridia</taxon>
        <taxon>Eubacteriales</taxon>
        <taxon>Syntrophomonadaceae</taxon>
        <taxon>Syntrophomonas</taxon>
    </lineage>
</organism>
<protein>
    <recommendedName>
        <fullName evidence="4">1-acyl-sn-glycerol-3-phosphate acyltransferase</fullName>
        <ecNumber evidence="4">2.3.1.51</ecNumber>
    </recommendedName>
</protein>
<keyword evidence="2 4" id="KW-0808">Transferase</keyword>
<dbReference type="SUPFAM" id="SSF69593">
    <property type="entry name" value="Glycerol-3-phosphate (1)-acyltransferase"/>
    <property type="match status" value="1"/>
</dbReference>